<dbReference type="PANTHER" id="PTHR11009">
    <property type="entry name" value="DER1-LIKE PROTEIN, DERLIN"/>
    <property type="match status" value="1"/>
</dbReference>
<evidence type="ECO:0000256" key="4">
    <source>
        <dbReference type="ARBA" id="ARBA00022824"/>
    </source>
</evidence>
<evidence type="ECO:0000313" key="8">
    <source>
        <dbReference type="CGD" id="CAL0000163203"/>
    </source>
</evidence>
<sequence>MPNTIVESIQRIPPVTRFFTLASVMACLGVTTFGALPRLFYFNQDLFYDIAVLHHIYKTGNWFDTVSAIGLQVLNSYKFITSILVPRGVVTPVRWNAVMEIYFFYTFSNHLEAFGGKFNGNFADYLWYTITCGTMVTIFALFWNAFIYSTMIFPHYCLLACLTYTWSRANKNAKINLMGIVPLKAYYLPLGNILTSLILVGPSSLVDIIIGIVSGYLYLCVQSNTWPIYNLLPGAYGHHNTRNHNDDAHKVGISTYVDTRKASGGSQYEYISDSIYDKGYWKAPKFFYTLLRYPYNNSVRTTAIDTAPRRPQLRDDSTATSSGYSWFGSGYKTEFKGKGHRLGS</sequence>
<accession>B9WN77</accession>
<evidence type="ECO:0000256" key="6">
    <source>
        <dbReference type="ARBA" id="ARBA00023136"/>
    </source>
</evidence>
<feature type="transmembrane region" description="Helical" evidence="7">
    <location>
        <begin position="190"/>
        <end position="219"/>
    </location>
</feature>
<dbReference type="AlphaFoldDB" id="B9WN77"/>
<dbReference type="Pfam" id="PF04511">
    <property type="entry name" value="DER1"/>
    <property type="match status" value="1"/>
</dbReference>
<dbReference type="CGD" id="CAL0000163203">
    <property type="gene designation" value="Cd36_35560"/>
</dbReference>
<feature type="transmembrane region" description="Helical" evidence="7">
    <location>
        <begin position="125"/>
        <end position="146"/>
    </location>
</feature>
<dbReference type="HOGENOM" id="CLU_760753_0_0_1"/>
<dbReference type="Proteomes" id="UP000002605">
    <property type="component" value="Chromosome R"/>
</dbReference>
<reference evidence="9 10" key="1">
    <citation type="journal article" date="2009" name="Genome Res.">
        <title>Comparative genomics of the fungal pathogens Candida dubliniensis and Candida albicans.</title>
        <authorList>
            <person name="Jackson A.P."/>
            <person name="Gamble J.A."/>
            <person name="Yeomans T."/>
            <person name="Moran G.P."/>
            <person name="Saunders D."/>
            <person name="Harris D."/>
            <person name="Aslett M."/>
            <person name="Barrell J.F."/>
            <person name="Butler G."/>
            <person name="Citiulo F."/>
            <person name="Coleman D.C."/>
            <person name="de Groot P.W.J."/>
            <person name="Goodwin T.J."/>
            <person name="Quail M.A."/>
            <person name="McQuillan J."/>
            <person name="Munro C.A."/>
            <person name="Pain A."/>
            <person name="Poulter R.T."/>
            <person name="Rajandream M.A."/>
            <person name="Renauld H."/>
            <person name="Spiering M.J."/>
            <person name="Tivey A."/>
            <person name="Gow N.A.R."/>
            <person name="Barrell B."/>
            <person name="Sullivan D.J."/>
            <person name="Berriman M."/>
        </authorList>
    </citation>
    <scope>NUCLEOTIDE SEQUENCE [LARGE SCALE GENOMIC DNA]</scope>
    <source>
        <strain evidence="10">CD36 / ATCC MYA-646 / CBS 7987 / NCPF 3949 / NRRL Y-17841</strain>
    </source>
</reference>
<evidence type="ECO:0000313" key="9">
    <source>
        <dbReference type="EMBL" id="CAX40544.1"/>
    </source>
</evidence>
<dbReference type="InterPro" id="IPR007599">
    <property type="entry name" value="DER1"/>
</dbReference>
<proteinExistence type="inferred from homology"/>
<evidence type="ECO:0000256" key="3">
    <source>
        <dbReference type="ARBA" id="ARBA00022692"/>
    </source>
</evidence>
<dbReference type="EMBL" id="FM992695">
    <property type="protein sequence ID" value="CAX40544.1"/>
    <property type="molecule type" value="Genomic_DNA"/>
</dbReference>
<dbReference type="VEuPathDB" id="FungiDB:CD36_35560"/>
<evidence type="ECO:0000256" key="7">
    <source>
        <dbReference type="RuleBase" id="RU363059"/>
    </source>
</evidence>
<evidence type="ECO:0000256" key="2">
    <source>
        <dbReference type="ARBA" id="ARBA00008917"/>
    </source>
</evidence>
<gene>
    <name evidence="8" type="ordered locus">Cd36_35560</name>
    <name evidence="9" type="ORF">CD36_35560</name>
</gene>
<dbReference type="OrthoDB" id="19102at2759"/>
<comment type="subcellular location">
    <subcellularLocation>
        <location evidence="1 7">Endoplasmic reticulum membrane</location>
        <topology evidence="1 7">Multi-pass membrane protein</topology>
    </subcellularLocation>
</comment>
<name>B9WN77_CANDC</name>
<comment type="function">
    <text evidence="7">May be involved in the degradation of misfolded endoplasmic reticulum (ER) luminal proteins.</text>
</comment>
<organism evidence="9 10">
    <name type="scientific">Candida dubliniensis (strain CD36 / ATCC MYA-646 / CBS 7987 / NCPF 3949 / NRRL Y-17841)</name>
    <name type="common">Yeast</name>
    <dbReference type="NCBI Taxonomy" id="573826"/>
    <lineage>
        <taxon>Eukaryota</taxon>
        <taxon>Fungi</taxon>
        <taxon>Dikarya</taxon>
        <taxon>Ascomycota</taxon>
        <taxon>Saccharomycotina</taxon>
        <taxon>Pichiomycetes</taxon>
        <taxon>Debaryomycetaceae</taxon>
        <taxon>Candida/Lodderomyces clade</taxon>
        <taxon>Candida</taxon>
    </lineage>
</organism>
<protein>
    <recommendedName>
        <fullName evidence="7">Derlin</fullName>
    </recommendedName>
</protein>
<keyword evidence="3 7" id="KW-0812">Transmembrane</keyword>
<dbReference type="GO" id="GO:0005789">
    <property type="term" value="C:endoplasmic reticulum membrane"/>
    <property type="evidence" value="ECO:0007669"/>
    <property type="project" value="UniProtKB-SubCell"/>
</dbReference>
<keyword evidence="4 7" id="KW-0256">Endoplasmic reticulum</keyword>
<evidence type="ECO:0000256" key="1">
    <source>
        <dbReference type="ARBA" id="ARBA00004477"/>
    </source>
</evidence>
<comment type="similarity">
    <text evidence="2 7">Belongs to the derlin family.</text>
</comment>
<feature type="transmembrane region" description="Helical" evidence="7">
    <location>
        <begin position="18"/>
        <end position="36"/>
    </location>
</feature>
<evidence type="ECO:0000256" key="5">
    <source>
        <dbReference type="ARBA" id="ARBA00022989"/>
    </source>
</evidence>
<keyword evidence="6 7" id="KW-0472">Membrane</keyword>
<keyword evidence="5 7" id="KW-1133">Transmembrane helix</keyword>
<comment type="caution">
    <text evidence="7">Lacks conserved residue(s) required for the propagation of feature annotation.</text>
</comment>
<keyword evidence="10" id="KW-1185">Reference proteome</keyword>
<dbReference type="eggNOG" id="KOG0858">
    <property type="taxonomic scope" value="Eukaryota"/>
</dbReference>
<dbReference type="GeneID" id="8049661"/>
<dbReference type="GO" id="GO:0006950">
    <property type="term" value="P:response to stress"/>
    <property type="evidence" value="ECO:0007669"/>
    <property type="project" value="UniProtKB-ARBA"/>
</dbReference>
<dbReference type="KEGG" id="cdu:CD36_35560"/>
<evidence type="ECO:0000313" key="10">
    <source>
        <dbReference type="Proteomes" id="UP000002605"/>
    </source>
</evidence>
<dbReference type="RefSeq" id="XP_002422536.1">
    <property type="nucleotide sequence ID" value="XM_002422491.1"/>
</dbReference>